<feature type="region of interest" description="Disordered" evidence="1">
    <location>
        <begin position="1255"/>
        <end position="1313"/>
    </location>
</feature>
<feature type="compositionally biased region" description="Polar residues" evidence="1">
    <location>
        <begin position="1449"/>
        <end position="1458"/>
    </location>
</feature>
<dbReference type="KEGG" id="lgi:LOTGIDRAFT_160869"/>
<dbReference type="RefSeq" id="XP_009054298.1">
    <property type="nucleotide sequence ID" value="XM_009056050.1"/>
</dbReference>
<feature type="compositionally biased region" description="Basic residues" evidence="1">
    <location>
        <begin position="1259"/>
        <end position="1270"/>
    </location>
</feature>
<dbReference type="CTD" id="20238519"/>
<feature type="region of interest" description="Disordered" evidence="1">
    <location>
        <begin position="1744"/>
        <end position="1786"/>
    </location>
</feature>
<feature type="region of interest" description="Disordered" evidence="1">
    <location>
        <begin position="15"/>
        <end position="83"/>
    </location>
</feature>
<dbReference type="InterPro" id="IPR059069">
    <property type="entry name" value="DHD_metazoa"/>
</dbReference>
<dbReference type="InterPro" id="IPR014890">
    <property type="entry name" value="c-SKI_SMAD4-bd_dom"/>
</dbReference>
<feature type="compositionally biased region" description="Low complexity" evidence="1">
    <location>
        <begin position="29"/>
        <end position="44"/>
    </location>
</feature>
<dbReference type="EMBL" id="KB201701">
    <property type="protein sequence ID" value="ESO95107.1"/>
    <property type="molecule type" value="Genomic_DNA"/>
</dbReference>
<dbReference type="OrthoDB" id="6116992at2759"/>
<dbReference type="Pfam" id="PF25867">
    <property type="entry name" value="HTH_75"/>
    <property type="match status" value="1"/>
</dbReference>
<feature type="region of interest" description="Disordered" evidence="1">
    <location>
        <begin position="869"/>
        <end position="933"/>
    </location>
</feature>
<keyword evidence="4" id="KW-1185">Reference proteome</keyword>
<evidence type="ECO:0000259" key="2">
    <source>
        <dbReference type="SMART" id="SM01046"/>
    </source>
</evidence>
<feature type="compositionally biased region" description="Basic and acidic residues" evidence="1">
    <location>
        <begin position="1332"/>
        <end position="1344"/>
    </location>
</feature>
<gene>
    <name evidence="3" type="ORF">LOTGIDRAFT_160869</name>
</gene>
<dbReference type="HOGENOM" id="CLU_237836_0_0_1"/>
<dbReference type="OMA" id="NHEKIMK"/>
<dbReference type="GeneID" id="20238519"/>
<dbReference type="GO" id="GO:0046332">
    <property type="term" value="F:SMAD binding"/>
    <property type="evidence" value="ECO:0007669"/>
    <property type="project" value="InterPro"/>
</dbReference>
<reference evidence="3 4" key="1">
    <citation type="journal article" date="2013" name="Nature">
        <title>Insights into bilaterian evolution from three spiralian genomes.</title>
        <authorList>
            <person name="Simakov O."/>
            <person name="Marletaz F."/>
            <person name="Cho S.J."/>
            <person name="Edsinger-Gonzales E."/>
            <person name="Havlak P."/>
            <person name="Hellsten U."/>
            <person name="Kuo D.H."/>
            <person name="Larsson T."/>
            <person name="Lv J."/>
            <person name="Arendt D."/>
            <person name="Savage R."/>
            <person name="Osoegawa K."/>
            <person name="de Jong P."/>
            <person name="Grimwood J."/>
            <person name="Chapman J.A."/>
            <person name="Shapiro H."/>
            <person name="Aerts A."/>
            <person name="Otillar R.P."/>
            <person name="Terry A.Y."/>
            <person name="Boore J.L."/>
            <person name="Grigoriev I.V."/>
            <person name="Lindberg D.R."/>
            <person name="Seaver E.C."/>
            <person name="Weisblat D.A."/>
            <person name="Putnam N.H."/>
            <person name="Rokhsar D.S."/>
        </authorList>
    </citation>
    <scope>NUCLEOTIDE SEQUENCE [LARGE SCALE GENOMIC DNA]</scope>
</reference>
<feature type="region of interest" description="Disordered" evidence="1">
    <location>
        <begin position="1332"/>
        <end position="1464"/>
    </location>
</feature>
<evidence type="ECO:0000313" key="4">
    <source>
        <dbReference type="Proteomes" id="UP000030746"/>
    </source>
</evidence>
<sequence>MDFNALDLLASAAVLQTRDSDTTGGTECTAQGSGSGSSESTEQGADNDEDPNSSTEACIDLNDTESKMGSMKKGKHPQVTSVGDFPKQVISSDMDELINEKVNEKTINEDVTVDIVKSDLVECTDVKSLSEKVDNSDTDSCVEEDIEEHIEVSTSTLVELSSFDVEDSPGKIKTIMRSLLTGQTVCDDVDDSTNNPDSDNCDEKHEQVSVLGNDSAIGLYVNDKIDTDLKMDKDYSCLNSSKNVGNHSIIDCDKDNITSLHDSALESSQSASDQSSSLGDNESLHFLVVSDHCYATVPGKTSNLRCSFLSDEPESDSGIDGNSSSEEAEHRTRSISLESNCLQCSFPEVSGRSGQLLSQGSSDLERSPIGNSGFPLGGLTVLSPTLSSSDSQCSDYHNNSTTGNLDTVCDATRKPVDFEVDSSLSSTTSDPAPEHNLKVGKFRIGKFASFTNIDTDQEKIYGRDAFSPEYGVSSASTALPSSPGIPSLLQSPCGDWDRSDAGSEALDDLESFLTPEPPKELMMVLQGIKSPTTAISPPAVQSSVVHHDHDYCFRSGTLPPSPVTSKKNIKSEKRKYMTAARSRGTPASLKESKRSKNLKIKNNIKGPLSETIEKVKNSLATTPVPIDCNFKKPEQPVNSLLLDKLNSLNRQKRVKSLEIKEEIVEDGEVEIDAGSKLKITGKFQNDFVYFLNKTSRNRRRSSVDTSLPLETKKSIQPAKPIDIIIPHLTDDDLEVLQTKGRAGLARLEKFSSNPNLLDRFSATLQTPNNKAGTPTVISGDRIKNERNNGVDDDDKIINTILSMENDNLASPVPVDNVQQEIDFFGDGETINLMGENMTLTKDQVDLLLNAVKHVSTPDSFTGNEKVELGSTDCDHSSTCSTEILDPNTSDVANPEWTINNNTPKLDKQDTDTESTYSSSDVGPSSCVSDIKEDSQESFELRSDIVIQEDQGDVLKDDNDVAIQKVYNDQTVNIKTELDIKIEVKDDIVIPNLDGNVKTEAEIKVEKDVSELIKSDLVDIVVNVDSNLVDKSLNRSITNVTDNRIMTVDEIVKPMIIDNELGHIDMVDTKPDKSLLDTELNAFPNSLAPSLSDLSLPLEKSFELLGSDFRLDKPDELFPEAHVESSMPEPTESDYNDTPWVVTVTVFWNDLPAIMINNRPYIRLVDIHKQILPAKDTGILKKRCQLLSIHVVNCTEMQRYFLVQYGRGYNSKSTLIVGKADACQLVGYYAQPQPRLPRSEDGVLNNLSRLSQHMAMIRGKQSRFNKRKRPNSKTASRNTSPERKDGIKNCVVPTSPKPRKQPPPQPVIQPELTKRLRHKKINFLEMLKGDSQDKVEVEETNEKKVAPQPVQKKKESSKKTNNRTPPSNKKKEIEIIVTPGDVSSEEEEESEDLSETETEEEIDDFSEGDGESESDEAEESDTVEEVIISKKKGVKSNGNNMKQSPKKSPRSTNDKSPNNKGKLGPLRVNVQGLLNFSKSVKKSAINDKTGCKSLDVVHIPLEFHDGRIPISQSGKIFLDLYKKKSSLCVKCADCDKLLSISSFLQHQHYPEESKTLTTVLDTQTLSLKSSEMSRNIKQLWEELQKRYEKFEGCRFLKPVVKAVISPLNSEKLSNFKSVIVRENYPQQPHPVVRANIPVPNLNISLECETDIVHVNEKLPQTILDNSEQTNLDNSELTDVEVLENKSETLQLNHCHINKCDVDKKSEFSANDKMLNTEKGNETVMVSLDSDPTSVKLQDTTIQPCKKSGTVKSSGTEVKTASKNNNIQTMDYGLDKSGVRSSSRKRKSRQYFSFEDYSFSNKKTKVDESSECK</sequence>
<proteinExistence type="predicted"/>
<feature type="domain" description="c-SKI SMAD4-binding" evidence="2">
    <location>
        <begin position="1492"/>
        <end position="1587"/>
    </location>
</feature>
<dbReference type="Proteomes" id="UP000030746">
    <property type="component" value="Unassembled WGS sequence"/>
</dbReference>
<dbReference type="Pfam" id="PF08782">
    <property type="entry name" value="c-SKI_SMAD_bind"/>
    <property type="match status" value="1"/>
</dbReference>
<feature type="compositionally biased region" description="Low complexity" evidence="1">
    <location>
        <begin position="913"/>
        <end position="928"/>
    </location>
</feature>
<dbReference type="SMART" id="SM01046">
    <property type="entry name" value="c-SKI_SMAD_bind"/>
    <property type="match status" value="1"/>
</dbReference>
<name>V4AE08_LOTGI</name>
<feature type="region of interest" description="Disordered" evidence="1">
    <location>
        <begin position="311"/>
        <end position="334"/>
    </location>
</feature>
<protein>
    <recommendedName>
        <fullName evidence="2">c-SKI SMAD4-binding domain-containing protein</fullName>
    </recommendedName>
</protein>
<feature type="compositionally biased region" description="Polar residues" evidence="1">
    <location>
        <begin position="1748"/>
        <end position="1767"/>
    </location>
</feature>
<accession>V4AE08</accession>
<dbReference type="SUPFAM" id="SSF63763">
    <property type="entry name" value="SAND domain-like"/>
    <property type="match status" value="1"/>
</dbReference>
<dbReference type="InterPro" id="IPR010919">
    <property type="entry name" value="SAND-like_dom_sf"/>
</dbReference>
<feature type="compositionally biased region" description="Acidic residues" evidence="1">
    <location>
        <begin position="1382"/>
        <end position="1423"/>
    </location>
</feature>
<organism evidence="3 4">
    <name type="scientific">Lottia gigantea</name>
    <name type="common">Giant owl limpet</name>
    <dbReference type="NCBI Taxonomy" id="225164"/>
    <lineage>
        <taxon>Eukaryota</taxon>
        <taxon>Metazoa</taxon>
        <taxon>Spiralia</taxon>
        <taxon>Lophotrochozoa</taxon>
        <taxon>Mollusca</taxon>
        <taxon>Gastropoda</taxon>
        <taxon>Patellogastropoda</taxon>
        <taxon>Lottioidea</taxon>
        <taxon>Lottiidae</taxon>
        <taxon>Lottia</taxon>
    </lineage>
</organism>
<feature type="compositionally biased region" description="Polar residues" evidence="1">
    <location>
        <begin position="886"/>
        <end position="903"/>
    </location>
</feature>
<evidence type="ECO:0000256" key="1">
    <source>
        <dbReference type="SAM" id="MobiDB-lite"/>
    </source>
</evidence>
<evidence type="ECO:0000313" key="3">
    <source>
        <dbReference type="EMBL" id="ESO95107.1"/>
    </source>
</evidence>
<dbReference type="Gene3D" id="3.10.390.10">
    <property type="entry name" value="SAND domain-like"/>
    <property type="match status" value="1"/>
</dbReference>